<proteinExistence type="predicted"/>
<sequence>RREERIKGGINLRGLEVIQSFKVIPTSLKKIIQVGGRRNFPRPLRPLRSIITPHPQDLEAVIKTRKHAQKNLCGLSLGAVRTAF</sequence>
<feature type="non-terminal residue" evidence="1">
    <location>
        <position position="1"/>
    </location>
</feature>
<gene>
    <name evidence="1" type="ORF">X943_003811</name>
</gene>
<evidence type="ECO:0000313" key="2">
    <source>
        <dbReference type="Proteomes" id="UP001195914"/>
    </source>
</evidence>
<accession>A0AAD9GIG7</accession>
<dbReference type="AlphaFoldDB" id="A0AAD9GIG7"/>
<comment type="caution">
    <text evidence="1">The sequence shown here is derived from an EMBL/GenBank/DDBJ whole genome shotgun (WGS) entry which is preliminary data.</text>
</comment>
<dbReference type="EMBL" id="JAHBMH010000021">
    <property type="protein sequence ID" value="KAK1939075.1"/>
    <property type="molecule type" value="Genomic_DNA"/>
</dbReference>
<organism evidence="1 2">
    <name type="scientific">Babesia divergens</name>
    <dbReference type="NCBI Taxonomy" id="32595"/>
    <lineage>
        <taxon>Eukaryota</taxon>
        <taxon>Sar</taxon>
        <taxon>Alveolata</taxon>
        <taxon>Apicomplexa</taxon>
        <taxon>Aconoidasida</taxon>
        <taxon>Piroplasmida</taxon>
        <taxon>Babesiidae</taxon>
        <taxon>Babesia</taxon>
    </lineage>
</organism>
<dbReference type="Proteomes" id="UP001195914">
    <property type="component" value="Unassembled WGS sequence"/>
</dbReference>
<evidence type="ECO:0000313" key="1">
    <source>
        <dbReference type="EMBL" id="KAK1939075.1"/>
    </source>
</evidence>
<reference evidence="1" key="1">
    <citation type="journal article" date="2014" name="Nucleic Acids Res.">
        <title>The evolutionary dynamics of variant antigen genes in Babesia reveal a history of genomic innovation underlying host-parasite interaction.</title>
        <authorList>
            <person name="Jackson A.P."/>
            <person name="Otto T.D."/>
            <person name="Darby A."/>
            <person name="Ramaprasad A."/>
            <person name="Xia D."/>
            <person name="Echaide I.E."/>
            <person name="Farber M."/>
            <person name="Gahlot S."/>
            <person name="Gamble J."/>
            <person name="Gupta D."/>
            <person name="Gupta Y."/>
            <person name="Jackson L."/>
            <person name="Malandrin L."/>
            <person name="Malas T.B."/>
            <person name="Moussa E."/>
            <person name="Nair M."/>
            <person name="Reid A.J."/>
            <person name="Sanders M."/>
            <person name="Sharma J."/>
            <person name="Tracey A."/>
            <person name="Quail M.A."/>
            <person name="Weir W."/>
            <person name="Wastling J.M."/>
            <person name="Hall N."/>
            <person name="Willadsen P."/>
            <person name="Lingelbach K."/>
            <person name="Shiels B."/>
            <person name="Tait A."/>
            <person name="Berriman M."/>
            <person name="Allred D.R."/>
            <person name="Pain A."/>
        </authorList>
    </citation>
    <scope>NUCLEOTIDE SEQUENCE</scope>
    <source>
        <strain evidence="1">1802A</strain>
    </source>
</reference>
<reference evidence="1" key="2">
    <citation type="submission" date="2021-05" db="EMBL/GenBank/DDBJ databases">
        <authorList>
            <person name="Pain A."/>
        </authorList>
    </citation>
    <scope>NUCLEOTIDE SEQUENCE</scope>
    <source>
        <strain evidence="1">1802A</strain>
    </source>
</reference>
<keyword evidence="2" id="KW-1185">Reference proteome</keyword>
<name>A0AAD9GIG7_BABDI</name>
<protein>
    <submittedName>
        <fullName evidence="1">Variant erythrocyte surface antigen-1 family protein</fullName>
    </submittedName>
</protein>